<feature type="transmembrane region" description="Helical" evidence="6">
    <location>
        <begin position="145"/>
        <end position="163"/>
    </location>
</feature>
<proteinExistence type="predicted"/>
<dbReference type="InterPro" id="IPR051611">
    <property type="entry name" value="ECF_transporter_component"/>
</dbReference>
<keyword evidence="3 6" id="KW-0812">Transmembrane</keyword>
<evidence type="ECO:0000256" key="6">
    <source>
        <dbReference type="SAM" id="Phobius"/>
    </source>
</evidence>
<evidence type="ECO:0000256" key="5">
    <source>
        <dbReference type="ARBA" id="ARBA00023136"/>
    </source>
</evidence>
<evidence type="ECO:0000256" key="1">
    <source>
        <dbReference type="ARBA" id="ARBA00004141"/>
    </source>
</evidence>
<organism evidence="7 8">
    <name type="scientific">Arcanobacterium pinnipediorum</name>
    <dbReference type="NCBI Taxonomy" id="1503041"/>
    <lineage>
        <taxon>Bacteria</taxon>
        <taxon>Bacillati</taxon>
        <taxon>Actinomycetota</taxon>
        <taxon>Actinomycetes</taxon>
        <taxon>Actinomycetales</taxon>
        <taxon>Actinomycetaceae</taxon>
        <taxon>Arcanobacterium</taxon>
    </lineage>
</organism>
<keyword evidence="2" id="KW-1003">Cell membrane</keyword>
<dbReference type="InterPro" id="IPR003339">
    <property type="entry name" value="ABC/ECF_trnsptr_transmembrane"/>
</dbReference>
<reference evidence="7" key="1">
    <citation type="submission" date="2022-06" db="EMBL/GenBank/DDBJ databases">
        <title>Complete Genome Sequence of Arcanobacterium pinnipediorum strain DSM 28752 isolated from a harbour seal.</title>
        <authorList>
            <person name="Borowiak M."/>
            <person name="Kreitlow A."/>
            <person name="Alssahen M."/>
            <person name="Malorny B."/>
            <person name="Laemmler C."/>
            <person name="Prenger-Berninghoff E."/>
            <person name="Siebert U."/>
            <person name="Ploetz M."/>
            <person name="Abdulmawjood A."/>
        </authorList>
    </citation>
    <scope>NUCLEOTIDE SEQUENCE</scope>
    <source>
        <strain evidence="7">DSM 28752</strain>
    </source>
</reference>
<gene>
    <name evidence="7" type="ORF">NG665_05930</name>
</gene>
<keyword evidence="5 6" id="KW-0472">Membrane</keyword>
<evidence type="ECO:0000313" key="8">
    <source>
        <dbReference type="Proteomes" id="UP001056109"/>
    </source>
</evidence>
<keyword evidence="8" id="KW-1185">Reference proteome</keyword>
<protein>
    <submittedName>
        <fullName evidence="7">Energy-coupling factor transporter transmembrane protein EcfT</fullName>
    </submittedName>
</protein>
<comment type="subcellular location">
    <subcellularLocation>
        <location evidence="1">Membrane</location>
        <topology evidence="1">Multi-pass membrane protein</topology>
    </subcellularLocation>
</comment>
<dbReference type="CDD" id="cd16914">
    <property type="entry name" value="EcfT"/>
    <property type="match status" value="1"/>
</dbReference>
<accession>A0ABY5AI50</accession>
<feature type="transmembrane region" description="Helical" evidence="6">
    <location>
        <begin position="99"/>
        <end position="125"/>
    </location>
</feature>
<keyword evidence="4 6" id="KW-1133">Transmembrane helix</keyword>
<name>A0ABY5AI50_9ACTO</name>
<dbReference type="Pfam" id="PF02361">
    <property type="entry name" value="CbiQ"/>
    <property type="match status" value="1"/>
</dbReference>
<evidence type="ECO:0000313" key="7">
    <source>
        <dbReference type="EMBL" id="USR78929.1"/>
    </source>
</evidence>
<feature type="transmembrane region" description="Helical" evidence="6">
    <location>
        <begin position="35"/>
        <end position="68"/>
    </location>
</feature>
<dbReference type="Proteomes" id="UP001056109">
    <property type="component" value="Chromosome"/>
</dbReference>
<sequence length="269" mass="29077">MQTTISHLPPQCQRAQISTSWKPVRYAKNDPRTTLAVVLAINVTVFGGASAPVLVVATAIVGVLFASVGTLTGVIRFLVLESGFLLFTYYGGFLGAHTVIAFLVGLSFWMSRFVLTATIGIYAIYSISTSELGAALRALHIPASFVSAMLVMIRFIPTILTEFKAIQEAMKLRGINLMGIDVIGHPTRTVQYLIVPLLAGVVRIADDLTASAVIRGLGSNERPMPLYPTRFRLPDALIIAVTLSYIALRLWNPTGEDLLNVAHLLGPAR</sequence>
<dbReference type="PANTHER" id="PTHR34857">
    <property type="entry name" value="SLL0384 PROTEIN"/>
    <property type="match status" value="1"/>
</dbReference>
<dbReference type="RefSeq" id="WP_252672781.1">
    <property type="nucleotide sequence ID" value="NZ_CP099547.1"/>
</dbReference>
<evidence type="ECO:0000256" key="2">
    <source>
        <dbReference type="ARBA" id="ARBA00022475"/>
    </source>
</evidence>
<evidence type="ECO:0000256" key="4">
    <source>
        <dbReference type="ARBA" id="ARBA00022989"/>
    </source>
</evidence>
<dbReference type="EMBL" id="CP099547">
    <property type="protein sequence ID" value="USR78929.1"/>
    <property type="molecule type" value="Genomic_DNA"/>
</dbReference>
<dbReference type="PANTHER" id="PTHR34857:SF2">
    <property type="entry name" value="SLL0384 PROTEIN"/>
    <property type="match status" value="1"/>
</dbReference>
<evidence type="ECO:0000256" key="3">
    <source>
        <dbReference type="ARBA" id="ARBA00022692"/>
    </source>
</evidence>